<feature type="domain" description="Helix-turn-helix" evidence="1">
    <location>
        <begin position="5"/>
        <end position="52"/>
    </location>
</feature>
<reference evidence="2 3" key="1">
    <citation type="submission" date="2017-09" db="EMBL/GenBank/DDBJ databases">
        <title>Depth-based differentiation of microbial function through sediment-hosted aquifers and enrichment of novel symbionts in the deep terrestrial subsurface.</title>
        <authorList>
            <person name="Probst A.J."/>
            <person name="Ladd B."/>
            <person name="Jarett J.K."/>
            <person name="Geller-Mcgrath D.E."/>
            <person name="Sieber C.M."/>
            <person name="Emerson J.B."/>
            <person name="Anantharaman K."/>
            <person name="Thomas B.C."/>
            <person name="Malmstrom R."/>
            <person name="Stieglmeier M."/>
            <person name="Klingl A."/>
            <person name="Woyke T."/>
            <person name="Ryan C.M."/>
            <person name="Banfield J.F."/>
        </authorList>
    </citation>
    <scope>NUCLEOTIDE SEQUENCE [LARGE SCALE GENOMIC DNA]</scope>
    <source>
        <strain evidence="2">CG22_combo_CG10-13_8_21_14_all_38_20</strain>
    </source>
</reference>
<dbReference type="AlphaFoldDB" id="A0A2H0BX05"/>
<dbReference type="InterPro" id="IPR041657">
    <property type="entry name" value="HTH_17"/>
</dbReference>
<dbReference type="SUPFAM" id="SSF46955">
    <property type="entry name" value="Putative DNA-binding domain"/>
    <property type="match status" value="1"/>
</dbReference>
<evidence type="ECO:0000313" key="3">
    <source>
        <dbReference type="Proteomes" id="UP000231246"/>
    </source>
</evidence>
<dbReference type="Pfam" id="PF12728">
    <property type="entry name" value="HTH_17"/>
    <property type="match status" value="1"/>
</dbReference>
<proteinExistence type="predicted"/>
<organism evidence="2 3">
    <name type="scientific">Candidatus Roizmanbacteria bacterium CG22_combo_CG10-13_8_21_14_all_38_20</name>
    <dbReference type="NCBI Taxonomy" id="1974862"/>
    <lineage>
        <taxon>Bacteria</taxon>
        <taxon>Candidatus Roizmaniibacteriota</taxon>
    </lineage>
</organism>
<dbReference type="Proteomes" id="UP000231246">
    <property type="component" value="Unassembled WGS sequence"/>
</dbReference>
<sequence>MQTIYSTAQVSYILQLSRITVRRYIKDGKLRGSKIGRGYRVKESDLIKLLNKTCIN</sequence>
<gene>
    <name evidence="2" type="ORF">COW99_03815</name>
</gene>
<dbReference type="NCBIfam" id="TIGR01764">
    <property type="entry name" value="excise"/>
    <property type="match status" value="1"/>
</dbReference>
<name>A0A2H0BX05_9BACT</name>
<dbReference type="InterPro" id="IPR009061">
    <property type="entry name" value="DNA-bd_dom_put_sf"/>
</dbReference>
<accession>A0A2H0BX05</accession>
<dbReference type="EMBL" id="PCTA01000025">
    <property type="protein sequence ID" value="PIP61518.1"/>
    <property type="molecule type" value="Genomic_DNA"/>
</dbReference>
<dbReference type="InterPro" id="IPR010093">
    <property type="entry name" value="SinI_DNA-bd"/>
</dbReference>
<evidence type="ECO:0000313" key="2">
    <source>
        <dbReference type="EMBL" id="PIP61518.1"/>
    </source>
</evidence>
<evidence type="ECO:0000259" key="1">
    <source>
        <dbReference type="Pfam" id="PF12728"/>
    </source>
</evidence>
<dbReference type="GO" id="GO:0003677">
    <property type="term" value="F:DNA binding"/>
    <property type="evidence" value="ECO:0007669"/>
    <property type="project" value="InterPro"/>
</dbReference>
<protein>
    <recommendedName>
        <fullName evidence="1">Helix-turn-helix domain-containing protein</fullName>
    </recommendedName>
</protein>
<comment type="caution">
    <text evidence="2">The sequence shown here is derived from an EMBL/GenBank/DDBJ whole genome shotgun (WGS) entry which is preliminary data.</text>
</comment>